<evidence type="ECO:0000313" key="1">
    <source>
        <dbReference type="EMBL" id="GMN53793.1"/>
    </source>
</evidence>
<gene>
    <name evidence="1" type="ORF">TIFTF001_022932</name>
</gene>
<dbReference type="Proteomes" id="UP001187192">
    <property type="component" value="Unassembled WGS sequence"/>
</dbReference>
<protein>
    <submittedName>
        <fullName evidence="1">Uncharacterized protein</fullName>
    </submittedName>
</protein>
<accession>A0AA88AFA8</accession>
<sequence length="127" mass="14047">MCCWRYRELRQEVKHPNNQCSFVGGTIRVKGASSLGQRFSAIGDVAGSHSLLELSWPEMLSERCTSVGEPSDLERAEEDLMATKFFKKFSLEVFHLEVLVGGFSDHGFLLFSGMTTSGGGRTLPLTI</sequence>
<dbReference type="EMBL" id="BTGU01000048">
    <property type="protein sequence ID" value="GMN53793.1"/>
    <property type="molecule type" value="Genomic_DNA"/>
</dbReference>
<keyword evidence="2" id="KW-1185">Reference proteome</keyword>
<comment type="caution">
    <text evidence="1">The sequence shown here is derived from an EMBL/GenBank/DDBJ whole genome shotgun (WGS) entry which is preliminary data.</text>
</comment>
<dbReference type="AlphaFoldDB" id="A0AA88AFA8"/>
<proteinExistence type="predicted"/>
<reference evidence="1" key="1">
    <citation type="submission" date="2023-07" db="EMBL/GenBank/DDBJ databases">
        <title>draft genome sequence of fig (Ficus carica).</title>
        <authorList>
            <person name="Takahashi T."/>
            <person name="Nishimura K."/>
        </authorList>
    </citation>
    <scope>NUCLEOTIDE SEQUENCE</scope>
</reference>
<organism evidence="1 2">
    <name type="scientific">Ficus carica</name>
    <name type="common">Common fig</name>
    <dbReference type="NCBI Taxonomy" id="3494"/>
    <lineage>
        <taxon>Eukaryota</taxon>
        <taxon>Viridiplantae</taxon>
        <taxon>Streptophyta</taxon>
        <taxon>Embryophyta</taxon>
        <taxon>Tracheophyta</taxon>
        <taxon>Spermatophyta</taxon>
        <taxon>Magnoliopsida</taxon>
        <taxon>eudicotyledons</taxon>
        <taxon>Gunneridae</taxon>
        <taxon>Pentapetalae</taxon>
        <taxon>rosids</taxon>
        <taxon>fabids</taxon>
        <taxon>Rosales</taxon>
        <taxon>Moraceae</taxon>
        <taxon>Ficeae</taxon>
        <taxon>Ficus</taxon>
    </lineage>
</organism>
<evidence type="ECO:0000313" key="2">
    <source>
        <dbReference type="Proteomes" id="UP001187192"/>
    </source>
</evidence>
<name>A0AA88AFA8_FICCA</name>